<dbReference type="InterPro" id="IPR029068">
    <property type="entry name" value="Glyas_Bleomycin-R_OHBP_Dase"/>
</dbReference>
<evidence type="ECO:0000259" key="1">
    <source>
        <dbReference type="PROSITE" id="PS51819"/>
    </source>
</evidence>
<dbReference type="Pfam" id="PF00903">
    <property type="entry name" value="Glyoxalase"/>
    <property type="match status" value="1"/>
</dbReference>
<dbReference type="InterPro" id="IPR004360">
    <property type="entry name" value="Glyas_Fos-R_dOase_dom"/>
</dbReference>
<sequence length="119" mass="13240">MELGPVHHVSINCSDVEATAPFYTDVLGMTTLDRPDFPFNGRWLRTTGGGEVHLIEVEGWQPPKGQHWAFQVEDIDTTVAELREMGVEVKDPRGLPGTSARQTFFFDPSGNMIELNQPA</sequence>
<dbReference type="PANTHER" id="PTHR46142">
    <property type="match status" value="1"/>
</dbReference>
<dbReference type="PANTHER" id="PTHR46142:SF3">
    <property type="entry name" value="F18B13.24 PROTEIN"/>
    <property type="match status" value="1"/>
</dbReference>
<dbReference type="InterPro" id="IPR037523">
    <property type="entry name" value="VOC_core"/>
</dbReference>
<dbReference type="AlphaFoldDB" id="A0A381NXA6"/>
<name>A0A381NXA6_9ZZZZ</name>
<gene>
    <name evidence="2" type="ORF">METZ01_LOCUS12110</name>
</gene>
<dbReference type="Gene3D" id="3.10.180.10">
    <property type="entry name" value="2,3-Dihydroxybiphenyl 1,2-Dioxygenase, domain 1"/>
    <property type="match status" value="1"/>
</dbReference>
<dbReference type="SUPFAM" id="SSF54593">
    <property type="entry name" value="Glyoxalase/Bleomycin resistance protein/Dihydroxybiphenyl dioxygenase"/>
    <property type="match status" value="1"/>
</dbReference>
<feature type="domain" description="VOC" evidence="1">
    <location>
        <begin position="5"/>
        <end position="118"/>
    </location>
</feature>
<accession>A0A381NXA6</accession>
<dbReference type="PROSITE" id="PS51819">
    <property type="entry name" value="VOC"/>
    <property type="match status" value="1"/>
</dbReference>
<dbReference type="EMBL" id="UINC01000666">
    <property type="protein sequence ID" value="SUZ59256.1"/>
    <property type="molecule type" value="Genomic_DNA"/>
</dbReference>
<protein>
    <recommendedName>
        <fullName evidence="1">VOC domain-containing protein</fullName>
    </recommendedName>
</protein>
<organism evidence="2">
    <name type="scientific">marine metagenome</name>
    <dbReference type="NCBI Taxonomy" id="408172"/>
    <lineage>
        <taxon>unclassified sequences</taxon>
        <taxon>metagenomes</taxon>
        <taxon>ecological metagenomes</taxon>
    </lineage>
</organism>
<reference evidence="2" key="1">
    <citation type="submission" date="2018-05" db="EMBL/GenBank/DDBJ databases">
        <authorList>
            <person name="Lanie J.A."/>
            <person name="Ng W.-L."/>
            <person name="Kazmierczak K.M."/>
            <person name="Andrzejewski T.M."/>
            <person name="Davidsen T.M."/>
            <person name="Wayne K.J."/>
            <person name="Tettelin H."/>
            <person name="Glass J.I."/>
            <person name="Rusch D."/>
            <person name="Podicherti R."/>
            <person name="Tsui H.-C.T."/>
            <person name="Winkler M.E."/>
        </authorList>
    </citation>
    <scope>NUCLEOTIDE SEQUENCE</scope>
</reference>
<evidence type="ECO:0000313" key="2">
    <source>
        <dbReference type="EMBL" id="SUZ59256.1"/>
    </source>
</evidence>
<proteinExistence type="predicted"/>